<evidence type="ECO:0000313" key="2">
    <source>
        <dbReference type="EMBL" id="EFP11022.1"/>
    </source>
</evidence>
<feature type="transmembrane region" description="Helical" evidence="1">
    <location>
        <begin position="294"/>
        <end position="312"/>
    </location>
</feature>
<dbReference type="OrthoDB" id="5780272at2759"/>
<feature type="transmembrane region" description="Helical" evidence="1">
    <location>
        <begin position="236"/>
        <end position="256"/>
    </location>
</feature>
<keyword evidence="1" id="KW-0812">Transmembrane</keyword>
<gene>
    <name evidence="2" type="ORF">CRE_30661</name>
</gene>
<keyword evidence="1" id="KW-1133">Transmembrane helix</keyword>
<reference evidence="2" key="1">
    <citation type="submission" date="2007-07" db="EMBL/GenBank/DDBJ databases">
        <title>PCAP assembly of the Caenorhabditis remanei genome.</title>
        <authorList>
            <consortium name="The Caenorhabditis remanei Sequencing Consortium"/>
            <person name="Wilson R.K."/>
        </authorList>
    </citation>
    <scope>NUCLEOTIDE SEQUENCE [LARGE SCALE GENOMIC DNA]</scope>
    <source>
        <strain evidence="2">PB4641</strain>
    </source>
</reference>
<sequence length="439" mass="51093">MNETNWMDGINNSKCEYRASGQSEFTLWLDGPITISAALFSAVGTVYAIGFLRNGHLNRRMSAALYTLCLMDFMLMMTTVLFLSIEPLSILLWRCNIFYQHQGMILVLYGIRNSFAMASPMLVCYITYIRYRVVNNPLKFASNYSRSVSRKTLRVGREGGYYIFFKYSDFQSGIQFLQRKSISAGKMSTTQQPSTESAKFTISFPAEMFFEFHSRSNTGKINANFRRFFKPFQVPILLVIFCFLVHCSSYFEFFLVSCIDKDYKEETKMLHPASLRNTDWYIQLKLALTMTTETLGPMIFISTLSVFTEYKMHQNVKERRRLFECQKRSRDTLVTEELKDKASKALAIFIVVKFLILRTLPTLIDLYEVFLEGSNHFGPFMTIVIRISDFLVILNSATNTLAYFGKMRFEKCFRWLERRIRCRIVKKEAKEILNTSLTG</sequence>
<protein>
    <recommendedName>
        <fullName evidence="4">G-protein coupled receptors family 1 profile domain-containing protein</fullName>
    </recommendedName>
</protein>
<dbReference type="AlphaFoldDB" id="E3LTK6"/>
<dbReference type="EMBL" id="DS268415">
    <property type="protein sequence ID" value="EFP11022.1"/>
    <property type="molecule type" value="Genomic_DNA"/>
</dbReference>
<feature type="transmembrane region" description="Helical" evidence="1">
    <location>
        <begin position="64"/>
        <end position="85"/>
    </location>
</feature>
<keyword evidence="3" id="KW-1185">Reference proteome</keyword>
<dbReference type="SUPFAM" id="SSF81321">
    <property type="entry name" value="Family A G protein-coupled receptor-like"/>
    <property type="match status" value="2"/>
</dbReference>
<accession>E3LTK6</accession>
<dbReference type="HOGENOM" id="CLU_049953_0_0_1"/>
<feature type="transmembrane region" description="Helical" evidence="1">
    <location>
        <begin position="384"/>
        <end position="404"/>
    </location>
</feature>
<feature type="transmembrane region" description="Helical" evidence="1">
    <location>
        <begin position="33"/>
        <end position="52"/>
    </location>
</feature>
<proteinExistence type="predicted"/>
<name>E3LTK6_CAERE</name>
<evidence type="ECO:0008006" key="4">
    <source>
        <dbReference type="Google" id="ProtNLM"/>
    </source>
</evidence>
<dbReference type="InterPro" id="IPR052954">
    <property type="entry name" value="GPCR-Ligand_Int"/>
</dbReference>
<dbReference type="OMA" id="LVCYITY"/>
<dbReference type="InParanoid" id="E3LTK6"/>
<organism evidence="3">
    <name type="scientific">Caenorhabditis remanei</name>
    <name type="common">Caenorhabditis vulgaris</name>
    <dbReference type="NCBI Taxonomy" id="31234"/>
    <lineage>
        <taxon>Eukaryota</taxon>
        <taxon>Metazoa</taxon>
        <taxon>Ecdysozoa</taxon>
        <taxon>Nematoda</taxon>
        <taxon>Chromadorea</taxon>
        <taxon>Rhabditida</taxon>
        <taxon>Rhabditina</taxon>
        <taxon>Rhabditomorpha</taxon>
        <taxon>Rhabditoidea</taxon>
        <taxon>Rhabditidae</taxon>
        <taxon>Peloderinae</taxon>
        <taxon>Caenorhabditis</taxon>
    </lineage>
</organism>
<keyword evidence="1" id="KW-0472">Membrane</keyword>
<dbReference type="Gene3D" id="1.20.1070.10">
    <property type="entry name" value="Rhodopsin 7-helix transmembrane proteins"/>
    <property type="match status" value="2"/>
</dbReference>
<evidence type="ECO:0000313" key="3">
    <source>
        <dbReference type="Proteomes" id="UP000008281"/>
    </source>
</evidence>
<dbReference type="Proteomes" id="UP000008281">
    <property type="component" value="Unassembled WGS sequence"/>
</dbReference>
<dbReference type="PANTHER" id="PTHR46641">
    <property type="entry name" value="FMRFAMIDE RECEPTOR-RELATED"/>
    <property type="match status" value="1"/>
</dbReference>
<evidence type="ECO:0000256" key="1">
    <source>
        <dbReference type="SAM" id="Phobius"/>
    </source>
</evidence>
<feature type="transmembrane region" description="Helical" evidence="1">
    <location>
        <begin position="345"/>
        <end position="364"/>
    </location>
</feature>
<dbReference type="PANTHER" id="PTHR46641:SF17">
    <property type="entry name" value="G-PROTEIN COUPLED RECEPTORS FAMILY 1 PROFILE DOMAIN-CONTAINING PROTEIN"/>
    <property type="match status" value="1"/>
</dbReference>
<dbReference type="eggNOG" id="ENOG502TFYV">
    <property type="taxonomic scope" value="Eukaryota"/>
</dbReference>
<dbReference type="FunCoup" id="E3LTK6">
    <property type="interactions" value="1764"/>
</dbReference>
<feature type="transmembrane region" description="Helical" evidence="1">
    <location>
        <begin position="105"/>
        <end position="129"/>
    </location>
</feature>